<accession>A0ACC3SZX9</accession>
<comment type="caution">
    <text evidence="1">The sequence shown here is derived from an EMBL/GenBank/DDBJ whole genome shotgun (WGS) entry which is preliminary data.</text>
</comment>
<keyword evidence="2" id="KW-1185">Reference proteome</keyword>
<dbReference type="EMBL" id="MU971379">
    <property type="protein sequence ID" value="KAK9236840.1"/>
    <property type="molecule type" value="Genomic_DNA"/>
</dbReference>
<name>A0ACC3SZX9_LIPKO</name>
<protein>
    <submittedName>
        <fullName evidence="1">SNF2 family N-terminal domain-containing protein</fullName>
    </submittedName>
</protein>
<organism evidence="1 2">
    <name type="scientific">Lipomyces kononenkoae</name>
    <name type="common">Yeast</name>
    <dbReference type="NCBI Taxonomy" id="34357"/>
    <lineage>
        <taxon>Eukaryota</taxon>
        <taxon>Fungi</taxon>
        <taxon>Dikarya</taxon>
        <taxon>Ascomycota</taxon>
        <taxon>Saccharomycotina</taxon>
        <taxon>Lipomycetes</taxon>
        <taxon>Lipomycetales</taxon>
        <taxon>Lipomycetaceae</taxon>
        <taxon>Lipomyces</taxon>
    </lineage>
</organism>
<gene>
    <name evidence="1" type="ORF">V1525DRAFT_405819</name>
</gene>
<sequence>MDPQNSRSNYYGQVRNDRLKMRDSSTTGHRPAASGPHRPVSTLSSTERGVPSSAEFAKLLEPMSPNAPGWRSKEDVAILRALSVGAQTKSSTITSVQMAGNRFPTGAEFIDLAGSSASKTTTTTGASNNRASAGVIKQSDVITIEDSPQTVNSRKGSSNNYTTKSSSRSQSSTNNPYSAAQRDPAKPSSTNSWSKRIISTPASNDNQPYGDIHFTSEDYRYMSSTDVASSLKDIIVSASAVNEKQDIRTEKDYAVDGLNVKLLEHQVSGLKFLLSREDNDIKHKGGMLCDDMGLGKTVQSIALMLSHREDKEVHTSKNACKCTLVVAPLALINQWATEIKTKAPSLSVLIHHGQSRTKSELVLKKYDVVITTYQLVASENQINGPLFKLDWWRLILDEAHTIKNKSSQSAQASCSLHGLNRWALTGTPLQNNIDELHSLFKFLHIPPLSDPAFWTDKISRPAAAGRGKLAMKRLQVVLAQVMLRRTKDVLVENGMKLPKRVVHKSTIILTEPERAFYDNLEQKMGNKMQDLIGEGGQKYMSVLLMLLRLRQACNHTAIVASKLSENNDAVMPPSSEPKTKAIAEKSMVPRNEVDDLADLLGSMTVDIRKCTICQTDLSTEESKELAEFCEHCRSIFVSQGIGATTPSSKIVTLLSLLKSDAARKTIVFSQFTTMLDIIEPFLHDDGIVFVRYDGSMRPQQRVRSLEMLANDSQVTVLLCSLKCGALGLNLTCASRVVLVDPWWNPMVSEQAIDRVHRIGQTRDVDVYEITAENTVEERILKLQEQKRQLARGVMDDKAGKLNVNRLTRDEIMFLFNRPHDTRDV</sequence>
<reference evidence="2" key="1">
    <citation type="journal article" date="2024" name="Front. Bioeng. Biotechnol.">
        <title>Genome-scale model development and genomic sequencing of the oleaginous clade Lipomyces.</title>
        <authorList>
            <person name="Czajka J.J."/>
            <person name="Han Y."/>
            <person name="Kim J."/>
            <person name="Mondo S.J."/>
            <person name="Hofstad B.A."/>
            <person name="Robles A."/>
            <person name="Haridas S."/>
            <person name="Riley R."/>
            <person name="LaButti K."/>
            <person name="Pangilinan J."/>
            <person name="Andreopoulos W."/>
            <person name="Lipzen A."/>
            <person name="Yan J."/>
            <person name="Wang M."/>
            <person name="Ng V."/>
            <person name="Grigoriev I.V."/>
            <person name="Spatafora J.W."/>
            <person name="Magnuson J.K."/>
            <person name="Baker S.E."/>
            <person name="Pomraning K.R."/>
        </authorList>
    </citation>
    <scope>NUCLEOTIDE SEQUENCE [LARGE SCALE GENOMIC DNA]</scope>
    <source>
        <strain evidence="2">CBS 7786</strain>
    </source>
</reference>
<evidence type="ECO:0000313" key="1">
    <source>
        <dbReference type="EMBL" id="KAK9236840.1"/>
    </source>
</evidence>
<evidence type="ECO:0000313" key="2">
    <source>
        <dbReference type="Proteomes" id="UP001433508"/>
    </source>
</evidence>
<proteinExistence type="predicted"/>
<dbReference type="Proteomes" id="UP001433508">
    <property type="component" value="Unassembled WGS sequence"/>
</dbReference>